<sequence>MSRRESNAVNASVQIVLAGAQLKDLAAPAARSSLTASEFYVLQRLRQLKLTAALRRTHAPLTSEMRKTRVEGLIALWNTGCSKAVDESLYADLERRARQSFPG</sequence>
<dbReference type="EMBL" id="CYHE01000003">
    <property type="protein sequence ID" value="CUA94669.1"/>
    <property type="molecule type" value="Genomic_DNA"/>
</dbReference>
<proteinExistence type="predicted"/>
<keyword evidence="2" id="KW-1185">Reference proteome</keyword>
<dbReference type="AlphaFoldDB" id="A0A0K6HUT6"/>
<evidence type="ECO:0000313" key="2">
    <source>
        <dbReference type="Proteomes" id="UP000183900"/>
    </source>
</evidence>
<organism evidence="1 2">
    <name type="scientific">Pannonibacter indicus</name>
    <dbReference type="NCBI Taxonomy" id="466044"/>
    <lineage>
        <taxon>Bacteria</taxon>
        <taxon>Pseudomonadati</taxon>
        <taxon>Pseudomonadota</taxon>
        <taxon>Alphaproteobacteria</taxon>
        <taxon>Hyphomicrobiales</taxon>
        <taxon>Stappiaceae</taxon>
        <taxon>Pannonibacter</taxon>
    </lineage>
</organism>
<dbReference type="Proteomes" id="UP000183900">
    <property type="component" value="Unassembled WGS sequence"/>
</dbReference>
<protein>
    <submittedName>
        <fullName evidence="1">Uncharacterized protein</fullName>
    </submittedName>
</protein>
<name>A0A0K6HUT6_9HYPH</name>
<reference evidence="2" key="1">
    <citation type="submission" date="2015-08" db="EMBL/GenBank/DDBJ databases">
        <authorList>
            <person name="Varghese N."/>
        </authorList>
    </citation>
    <scope>NUCLEOTIDE SEQUENCE [LARGE SCALE GENOMIC DNA]</scope>
    <source>
        <strain evidence="2">DSM 23407</strain>
    </source>
</reference>
<gene>
    <name evidence="1" type="ORF">Ga0061067_103263</name>
</gene>
<accession>A0A0K6HUT6</accession>
<evidence type="ECO:0000313" key="1">
    <source>
        <dbReference type="EMBL" id="CUA94669.1"/>
    </source>
</evidence>